<evidence type="ECO:0000313" key="8">
    <source>
        <dbReference type="Proteomes" id="UP000243333"/>
    </source>
</evidence>
<organism evidence="7 8">
    <name type="scientific">Sporolituus thermophilus DSM 23256</name>
    <dbReference type="NCBI Taxonomy" id="1123285"/>
    <lineage>
        <taxon>Bacteria</taxon>
        <taxon>Bacillati</taxon>
        <taxon>Bacillota</taxon>
        <taxon>Negativicutes</taxon>
        <taxon>Selenomonadales</taxon>
        <taxon>Sporomusaceae</taxon>
        <taxon>Sporolituus</taxon>
    </lineage>
</organism>
<dbReference type="PANTHER" id="PTHR43624">
    <property type="entry name" value="ELECTRON TRANSFER FLAVOPROTEIN-QUINONE OXIDOREDUCTASE YDIS-RELATED"/>
    <property type="match status" value="1"/>
</dbReference>
<name>A0A1G7KV25_9FIRM</name>
<accession>A0A1G7KV25</accession>
<dbReference type="InterPro" id="IPR059103">
    <property type="entry name" value="FixC-like_C"/>
</dbReference>
<dbReference type="InterPro" id="IPR039651">
    <property type="entry name" value="FixC-like"/>
</dbReference>
<evidence type="ECO:0000256" key="5">
    <source>
        <dbReference type="ARBA" id="ARBA00023002"/>
    </source>
</evidence>
<sequence length="467" mass="51784">MDTLKMGDGVLKEWYKTQKTQNRSKPEVNNTHLNLADPAKKYDAIVVGAGPAGATAAYFMAKEGLDVLLLERGPYPGAKNCGGASIIAEHVHKLFPNFWEECQYERIVTDQSYWWMTEDSILTARFRSTKLAAAPYNRFTIKRVNFYRWLAAKAINAGATLLLGHHVSEVLFDGSQAIGVHVSPPQNNDFIADIIILADGANSMLAERAKLVPRISPQNFSLYVKETIALPAKVIEERFNLLPGHGTIIGLIGYPTAGFNGTGSIHTFKDSFNINVGISLADLAKAALSPNDLLERIKKHPYMQPLLDGGITVEYGAALIPEGGYYAIPELVHPGLMIIGDAASLVNGVHGFNLAMWSGFFAARAAYAAKASRSFSVKKLSLYRTLLDESFVMQDFKANAGAAKLMQDIPYLFDLYTRMANETAYHITKVYTMPKREKRKFIFQKVTSMQPILKTIRDVWEVLKVIR</sequence>
<dbReference type="Pfam" id="PF12831">
    <property type="entry name" value="FAD_oxidored"/>
    <property type="match status" value="1"/>
</dbReference>
<dbReference type="SUPFAM" id="SSF51905">
    <property type="entry name" value="FAD/NAD(P)-binding domain"/>
    <property type="match status" value="1"/>
</dbReference>
<evidence type="ECO:0000256" key="4">
    <source>
        <dbReference type="ARBA" id="ARBA00022827"/>
    </source>
</evidence>
<evidence type="ECO:0000313" key="7">
    <source>
        <dbReference type="EMBL" id="SDF40760.1"/>
    </source>
</evidence>
<keyword evidence="4" id="KW-0274">FAD</keyword>
<protein>
    <submittedName>
        <fullName evidence="7">Electron transfer flavoprotein-quinone oxidoreductase</fullName>
    </submittedName>
</protein>
<dbReference type="EMBL" id="FNBU01000009">
    <property type="protein sequence ID" value="SDF40760.1"/>
    <property type="molecule type" value="Genomic_DNA"/>
</dbReference>
<dbReference type="SUPFAM" id="SSF54373">
    <property type="entry name" value="FAD-linked reductases, C-terminal domain"/>
    <property type="match status" value="1"/>
</dbReference>
<dbReference type="PRINTS" id="PR00420">
    <property type="entry name" value="RNGMNOXGNASE"/>
</dbReference>
<dbReference type="Pfam" id="PF26311">
    <property type="entry name" value="ETF-QO_FixC_C"/>
    <property type="match status" value="1"/>
</dbReference>
<evidence type="ECO:0000256" key="2">
    <source>
        <dbReference type="ARBA" id="ARBA00006796"/>
    </source>
</evidence>
<keyword evidence="3" id="KW-0285">Flavoprotein</keyword>
<dbReference type="Gene3D" id="3.50.50.60">
    <property type="entry name" value="FAD/NAD(P)-binding domain"/>
    <property type="match status" value="1"/>
</dbReference>
<evidence type="ECO:0000256" key="3">
    <source>
        <dbReference type="ARBA" id="ARBA00022630"/>
    </source>
</evidence>
<dbReference type="AlphaFoldDB" id="A0A1G7KV25"/>
<dbReference type="STRING" id="1123285.SAMN05660235_01497"/>
<keyword evidence="5" id="KW-0560">Oxidoreductase</keyword>
<evidence type="ECO:0000259" key="6">
    <source>
        <dbReference type="Pfam" id="PF26311"/>
    </source>
</evidence>
<evidence type="ECO:0000256" key="1">
    <source>
        <dbReference type="ARBA" id="ARBA00001974"/>
    </source>
</evidence>
<dbReference type="PANTHER" id="PTHR43624:SF2">
    <property type="entry name" value="ELECTRON TRANSFER FLAVOPROTEIN-QUINONE OXIDOREDUCTASE YDIS-RELATED"/>
    <property type="match status" value="1"/>
</dbReference>
<proteinExistence type="inferred from homology"/>
<comment type="cofactor">
    <cofactor evidence="1">
        <name>FAD</name>
        <dbReference type="ChEBI" id="CHEBI:57692"/>
    </cofactor>
</comment>
<feature type="domain" description="FixC-like C-terminal" evidence="6">
    <location>
        <begin position="404"/>
        <end position="467"/>
    </location>
</feature>
<dbReference type="Proteomes" id="UP000243333">
    <property type="component" value="Unassembled WGS sequence"/>
</dbReference>
<reference evidence="8" key="1">
    <citation type="submission" date="2016-10" db="EMBL/GenBank/DDBJ databases">
        <authorList>
            <person name="Varghese N."/>
            <person name="Submissions S."/>
        </authorList>
    </citation>
    <scope>NUCLEOTIDE SEQUENCE [LARGE SCALE GENOMIC DNA]</scope>
    <source>
        <strain evidence="8">DSM 23256</strain>
    </source>
</reference>
<dbReference type="InterPro" id="IPR036188">
    <property type="entry name" value="FAD/NAD-bd_sf"/>
</dbReference>
<keyword evidence="8" id="KW-1185">Reference proteome</keyword>
<gene>
    <name evidence="7" type="ORF">SAMN05660235_01497</name>
</gene>
<comment type="similarity">
    <text evidence="2">Belongs to the ETF-QO/FixC family.</text>
</comment>
<dbReference type="GO" id="GO:0016491">
    <property type="term" value="F:oxidoreductase activity"/>
    <property type="evidence" value="ECO:0007669"/>
    <property type="project" value="UniProtKB-KW"/>
</dbReference>